<protein>
    <recommendedName>
        <fullName evidence="8">Protein kinase domain-containing protein</fullName>
    </recommendedName>
</protein>
<evidence type="ECO:0000256" key="3">
    <source>
        <dbReference type="ARBA" id="ARBA00022777"/>
    </source>
</evidence>
<gene>
    <name evidence="9" type="ORF">HPP92_001119</name>
</gene>
<sequence length="347" mass="38027">MDTRRWVRGGCVGKGSFGMVSLALDRANGGIFAVKSVCLNSAPPHAIAALENEIRLLSSLDSPHVIAYLGEDVTEEPSRGGRCRNLHLEYLPHGTLADAAAARKLGEHEIRDYARSIALALQYLHFTAGVVHGDIKGRNVLLRSAPGMARLSDFGSARRLSDVSAKVRGSGTPLWMAPEVARGEAVTRASDVWSLGCTVIEMADRVRRPWGELRSRSNASAQLYQIGFGKDVPKFPVGLSWTARDFLDKCLKRDPTERWSCEQLLQHSFLSNSLNEAGPSPRSVLSFAESELEFGHEGDDYDDDDGGKCGYEDSLGAESSRARERIRQLAPMVRSNWTDEGWVSVRG</sequence>
<proteinExistence type="inferred from homology"/>
<evidence type="ECO:0000256" key="4">
    <source>
        <dbReference type="ARBA" id="ARBA00022840"/>
    </source>
</evidence>
<keyword evidence="2 5" id="KW-0547">Nucleotide-binding</keyword>
<dbReference type="InterPro" id="IPR011009">
    <property type="entry name" value="Kinase-like_dom_sf"/>
</dbReference>
<dbReference type="CDD" id="cd06606">
    <property type="entry name" value="STKc_MAPKKK"/>
    <property type="match status" value="1"/>
</dbReference>
<dbReference type="GO" id="GO:0005524">
    <property type="term" value="F:ATP binding"/>
    <property type="evidence" value="ECO:0007669"/>
    <property type="project" value="UniProtKB-UniRule"/>
</dbReference>
<keyword evidence="10" id="KW-1185">Reference proteome</keyword>
<accession>A0A835S2S5</accession>
<evidence type="ECO:0000256" key="7">
    <source>
        <dbReference type="SAM" id="MobiDB-lite"/>
    </source>
</evidence>
<evidence type="ECO:0000256" key="2">
    <source>
        <dbReference type="ARBA" id="ARBA00022741"/>
    </source>
</evidence>
<feature type="binding site" evidence="5">
    <location>
        <position position="35"/>
    </location>
    <ligand>
        <name>ATP</name>
        <dbReference type="ChEBI" id="CHEBI:30616"/>
    </ligand>
</feature>
<evidence type="ECO:0000313" key="9">
    <source>
        <dbReference type="EMBL" id="KAG0496428.1"/>
    </source>
</evidence>
<dbReference type="OrthoDB" id="4892at2759"/>
<dbReference type="Proteomes" id="UP000636800">
    <property type="component" value="Chromosome 1"/>
</dbReference>
<dbReference type="Pfam" id="PF00069">
    <property type="entry name" value="Pkinase"/>
    <property type="match status" value="1"/>
</dbReference>
<dbReference type="PANTHER" id="PTHR48011">
    <property type="entry name" value="CCR4-NOT TRANSCRIPTIONAL COMPLEX SUBUNIT CAF120-RELATED"/>
    <property type="match status" value="1"/>
</dbReference>
<reference evidence="9 10" key="1">
    <citation type="journal article" date="2020" name="Nat. Food">
        <title>A phased Vanilla planifolia genome enables genetic improvement of flavour and production.</title>
        <authorList>
            <person name="Hasing T."/>
            <person name="Tang H."/>
            <person name="Brym M."/>
            <person name="Khazi F."/>
            <person name="Huang T."/>
            <person name="Chambers A.H."/>
        </authorList>
    </citation>
    <scope>NUCLEOTIDE SEQUENCE [LARGE SCALE GENOMIC DNA]</scope>
    <source>
        <tissue evidence="9">Leaf</tissue>
    </source>
</reference>
<evidence type="ECO:0000256" key="5">
    <source>
        <dbReference type="PROSITE-ProRule" id="PRU10141"/>
    </source>
</evidence>
<dbReference type="SUPFAM" id="SSF56112">
    <property type="entry name" value="Protein kinase-like (PK-like)"/>
    <property type="match status" value="1"/>
</dbReference>
<keyword evidence="3" id="KW-0418">Kinase</keyword>
<keyword evidence="6" id="KW-0723">Serine/threonine-protein kinase</keyword>
<dbReference type="InterPro" id="IPR008271">
    <property type="entry name" value="Ser/Thr_kinase_AS"/>
</dbReference>
<comment type="similarity">
    <text evidence="6">Belongs to the protein kinase superfamily.</text>
</comment>
<dbReference type="PROSITE" id="PS00107">
    <property type="entry name" value="PROTEIN_KINASE_ATP"/>
    <property type="match status" value="1"/>
</dbReference>
<dbReference type="AlphaFoldDB" id="A0A835S2S5"/>
<feature type="region of interest" description="Disordered" evidence="7">
    <location>
        <begin position="296"/>
        <end position="322"/>
    </location>
</feature>
<evidence type="ECO:0000256" key="6">
    <source>
        <dbReference type="RuleBase" id="RU000304"/>
    </source>
</evidence>
<comment type="caution">
    <text evidence="9">The sequence shown here is derived from an EMBL/GenBank/DDBJ whole genome shotgun (WGS) entry which is preliminary data.</text>
</comment>
<organism evidence="9 10">
    <name type="scientific">Vanilla planifolia</name>
    <name type="common">Vanilla</name>
    <dbReference type="NCBI Taxonomy" id="51239"/>
    <lineage>
        <taxon>Eukaryota</taxon>
        <taxon>Viridiplantae</taxon>
        <taxon>Streptophyta</taxon>
        <taxon>Embryophyta</taxon>
        <taxon>Tracheophyta</taxon>
        <taxon>Spermatophyta</taxon>
        <taxon>Magnoliopsida</taxon>
        <taxon>Liliopsida</taxon>
        <taxon>Asparagales</taxon>
        <taxon>Orchidaceae</taxon>
        <taxon>Vanilloideae</taxon>
        <taxon>Vanilleae</taxon>
        <taxon>Vanilla</taxon>
    </lineage>
</organism>
<dbReference type="SMART" id="SM00220">
    <property type="entry name" value="S_TKc"/>
    <property type="match status" value="1"/>
</dbReference>
<keyword evidence="4 5" id="KW-0067">ATP-binding</keyword>
<dbReference type="GO" id="GO:0007165">
    <property type="term" value="P:signal transduction"/>
    <property type="evidence" value="ECO:0007669"/>
    <property type="project" value="TreeGrafter"/>
</dbReference>
<name>A0A835S2S5_VANPL</name>
<dbReference type="EMBL" id="JADCNL010000001">
    <property type="protein sequence ID" value="KAG0496428.1"/>
    <property type="molecule type" value="Genomic_DNA"/>
</dbReference>
<keyword evidence="1" id="KW-0808">Transferase</keyword>
<dbReference type="InterPro" id="IPR000719">
    <property type="entry name" value="Prot_kinase_dom"/>
</dbReference>
<dbReference type="PROSITE" id="PS00108">
    <property type="entry name" value="PROTEIN_KINASE_ST"/>
    <property type="match status" value="1"/>
</dbReference>
<evidence type="ECO:0000259" key="8">
    <source>
        <dbReference type="PROSITE" id="PS50011"/>
    </source>
</evidence>
<dbReference type="PROSITE" id="PS50011">
    <property type="entry name" value="PROTEIN_KINASE_DOM"/>
    <property type="match status" value="1"/>
</dbReference>
<evidence type="ECO:0000256" key="1">
    <source>
        <dbReference type="ARBA" id="ARBA00022679"/>
    </source>
</evidence>
<dbReference type="PANTHER" id="PTHR48011:SF7">
    <property type="entry name" value="F10K1.14 PROTEIN"/>
    <property type="match status" value="1"/>
</dbReference>
<dbReference type="Gene3D" id="1.10.510.10">
    <property type="entry name" value="Transferase(Phosphotransferase) domain 1"/>
    <property type="match status" value="1"/>
</dbReference>
<dbReference type="GO" id="GO:0004674">
    <property type="term" value="F:protein serine/threonine kinase activity"/>
    <property type="evidence" value="ECO:0007669"/>
    <property type="project" value="UniProtKB-KW"/>
</dbReference>
<dbReference type="InterPro" id="IPR052751">
    <property type="entry name" value="Plant_MAPKKK"/>
</dbReference>
<dbReference type="InterPro" id="IPR017441">
    <property type="entry name" value="Protein_kinase_ATP_BS"/>
</dbReference>
<feature type="domain" description="Protein kinase" evidence="8">
    <location>
        <begin position="6"/>
        <end position="270"/>
    </location>
</feature>
<evidence type="ECO:0000313" key="10">
    <source>
        <dbReference type="Proteomes" id="UP000636800"/>
    </source>
</evidence>